<dbReference type="InterPro" id="IPR002376">
    <property type="entry name" value="Formyl_transf_N"/>
</dbReference>
<feature type="domain" description="FAD-dependent urate hydroxylase HpyO/Asp monooxygenase CreE-like FAD/NAD(P)-binding" evidence="2">
    <location>
        <begin position="18"/>
        <end position="165"/>
    </location>
</feature>
<dbReference type="AlphaFoldDB" id="A0A0F7V8X6"/>
<dbReference type="EMBL" id="CDHK01000003">
    <property type="protein sequence ID" value="CEO58254.1"/>
    <property type="molecule type" value="Genomic_DNA"/>
</dbReference>
<feature type="domain" description="Formyl transferase N-terminal" evidence="1">
    <location>
        <begin position="617"/>
        <end position="678"/>
    </location>
</feature>
<keyword evidence="4" id="KW-1185">Reference proteome</keyword>
<dbReference type="Proteomes" id="UP000042958">
    <property type="component" value="Unassembled WGS sequence"/>
</dbReference>
<evidence type="ECO:0000259" key="1">
    <source>
        <dbReference type="Pfam" id="PF00551"/>
    </source>
</evidence>
<evidence type="ECO:0000259" key="2">
    <source>
        <dbReference type="Pfam" id="PF13454"/>
    </source>
</evidence>
<dbReference type="InterPro" id="IPR036477">
    <property type="entry name" value="Formyl_transf_N_sf"/>
</dbReference>
<dbReference type="Gene3D" id="3.50.50.60">
    <property type="entry name" value="FAD/NAD(P)-binding domain"/>
    <property type="match status" value="1"/>
</dbReference>
<proteinExistence type="predicted"/>
<dbReference type="Gene3D" id="3.40.50.12230">
    <property type="match status" value="1"/>
</dbReference>
<accession>A0A0F7V8X6</accession>
<dbReference type="PANTHER" id="PTHR40254:SF1">
    <property type="entry name" value="BLR0577 PROTEIN"/>
    <property type="match status" value="1"/>
</dbReference>
<evidence type="ECO:0000313" key="3">
    <source>
        <dbReference type="EMBL" id="CEO58254.1"/>
    </source>
</evidence>
<organism evidence="3 4">
    <name type="scientific">Penicillium brasilianum</name>
    <dbReference type="NCBI Taxonomy" id="104259"/>
    <lineage>
        <taxon>Eukaryota</taxon>
        <taxon>Fungi</taxon>
        <taxon>Dikarya</taxon>
        <taxon>Ascomycota</taxon>
        <taxon>Pezizomycotina</taxon>
        <taxon>Eurotiomycetes</taxon>
        <taxon>Eurotiomycetidae</taxon>
        <taxon>Eurotiales</taxon>
        <taxon>Aspergillaceae</taxon>
        <taxon>Penicillium</taxon>
    </lineage>
</organism>
<dbReference type="InterPro" id="IPR038732">
    <property type="entry name" value="HpyO/CreE_NAD-binding"/>
</dbReference>
<dbReference type="OrthoDB" id="10268103at2759"/>
<dbReference type="PANTHER" id="PTHR40254">
    <property type="entry name" value="BLR0577 PROTEIN"/>
    <property type="match status" value="1"/>
</dbReference>
<reference evidence="4" key="1">
    <citation type="journal article" date="2015" name="Genome Announc.">
        <title>Draft genome sequence of the fungus Penicillium brasilianum MG11.</title>
        <authorList>
            <person name="Horn F."/>
            <person name="Linde J."/>
            <person name="Mattern D.J."/>
            <person name="Walther G."/>
            <person name="Guthke R."/>
            <person name="Brakhage A.A."/>
            <person name="Valiante V."/>
        </authorList>
    </citation>
    <scope>NUCLEOTIDE SEQUENCE [LARGE SCALE GENOMIC DNA]</scope>
    <source>
        <strain evidence="4">MG11</strain>
    </source>
</reference>
<dbReference type="InterPro" id="IPR052189">
    <property type="entry name" value="L-asp_N-monooxygenase_NS-form"/>
</dbReference>
<evidence type="ECO:0000313" key="4">
    <source>
        <dbReference type="Proteomes" id="UP000042958"/>
    </source>
</evidence>
<dbReference type="Pfam" id="PF13454">
    <property type="entry name" value="NAD_binding_9"/>
    <property type="match status" value="1"/>
</dbReference>
<dbReference type="SUPFAM" id="SSF53328">
    <property type="entry name" value="Formyltransferase"/>
    <property type="match status" value="1"/>
</dbReference>
<dbReference type="SUPFAM" id="SSF51905">
    <property type="entry name" value="FAD/NAD(P)-binding domain"/>
    <property type="match status" value="2"/>
</dbReference>
<gene>
    <name evidence="3" type="ORF">PMG11_02986</name>
</gene>
<name>A0A0F7V8X6_PENBI</name>
<dbReference type="STRING" id="104259.A0A0F7V8X6"/>
<dbReference type="InterPro" id="IPR036188">
    <property type="entry name" value="FAD/NAD-bd_sf"/>
</dbReference>
<sequence>MAPIQPQTLFSSTSDVTIVGGGASALAILLQLIERCKNETFFSKIVVLEKSELPGPGLAYSTSCEGTILNMHTDTMGLYHDRPKHFTQWRTSMKGGQFPPREEYGQYLQATWSQAIEEARQIGLEVSVIHKEVEDIDRLDDGIFELKVKGGNRLVSQAVILCLGNFTSVLNVHLMDLPGFFPSPWPLSKLKPIPSDSAVLIVGSRLSAIDAATFLHDNGHRGTITLMSRSGCLPKVQGYNESYSRGYVLHDLAKQTESDPNEALLQIMRGLMEELSRATGGDWSWLIDDTSPMKQLQYDIHAAQTGQVQWQAVLKSTAPVIERYWKCLSPGSQELFMKEFYSMWMRFRHAMPLHNAQKTLQMMKTSQLRVVHGDSVHWDGRFSADTSDGVIEVGHVIEATGQECRLNHIRSPLIQSALKKNLIKAHPRGGISVDFDDLSVAPGLYAIGSLTRGTHFYVSAVDRIAAHAARISYSLTKQPYTRSCHVAIFCGSDLFSQLMISELVPKLLADGHVPFIYLPKHRASASAVPYELRELAFFERELLQQYVRPYFQGRNPTGATHQTIDQIRNTYGILVEDVPNINKISFVETLAEHYISVGLSIRCYQRFKTDIIRYFSQPRRLLNLHPGTLPSYRGVMTTVRAMKNKETHFGYSLHDIDENWDSGDVIEIRKHPIDYSKSMLAYMGDVYGIGVHMARDAVNKIARGRQMPKAPQDAKTSGYYTFPTSQELQDIRDSGIRLVDADHIISIIVESFASPYEQVKFREYIQLAVQGWYSRNGVRKCS</sequence>
<dbReference type="Pfam" id="PF00551">
    <property type="entry name" value="Formyl_trans_N"/>
    <property type="match status" value="1"/>
</dbReference>
<protein>
    <submittedName>
        <fullName evidence="3">Uncharacterized protein</fullName>
    </submittedName>
</protein>